<reference evidence="2" key="2">
    <citation type="submission" date="2020-09" db="EMBL/GenBank/DDBJ databases">
        <authorList>
            <person name="Sun Q."/>
            <person name="Zhou Y."/>
        </authorList>
    </citation>
    <scope>NUCLEOTIDE SEQUENCE</scope>
    <source>
        <strain evidence="2">CGMCC 1.16012</strain>
    </source>
</reference>
<dbReference type="Gene3D" id="3.30.70.100">
    <property type="match status" value="1"/>
</dbReference>
<dbReference type="EMBL" id="BMKN01000001">
    <property type="protein sequence ID" value="GGE48109.1"/>
    <property type="molecule type" value="Genomic_DNA"/>
</dbReference>
<dbReference type="InterPro" id="IPR007138">
    <property type="entry name" value="ABM_dom"/>
</dbReference>
<evidence type="ECO:0000259" key="1">
    <source>
        <dbReference type="Pfam" id="PF03992"/>
    </source>
</evidence>
<dbReference type="InterPro" id="IPR011008">
    <property type="entry name" value="Dimeric_a/b-barrel"/>
</dbReference>
<dbReference type="AlphaFoldDB" id="A0A917AFI4"/>
<feature type="domain" description="ABM" evidence="1">
    <location>
        <begin position="6"/>
        <end position="77"/>
    </location>
</feature>
<dbReference type="RefSeq" id="WP_095595718.1">
    <property type="nucleotide sequence ID" value="NZ_BMKN01000001.1"/>
</dbReference>
<keyword evidence="3" id="KW-1185">Reference proteome</keyword>
<evidence type="ECO:0000313" key="2">
    <source>
        <dbReference type="EMBL" id="GGE48109.1"/>
    </source>
</evidence>
<gene>
    <name evidence="2" type="ORF">GCM10011517_14870</name>
</gene>
<reference evidence="2" key="1">
    <citation type="journal article" date="2014" name="Int. J. Syst. Evol. Microbiol.">
        <title>Complete genome sequence of Corynebacterium casei LMG S-19264T (=DSM 44701T), isolated from a smear-ripened cheese.</title>
        <authorList>
            <consortium name="US DOE Joint Genome Institute (JGI-PGF)"/>
            <person name="Walter F."/>
            <person name="Albersmeier A."/>
            <person name="Kalinowski J."/>
            <person name="Ruckert C."/>
        </authorList>
    </citation>
    <scope>NUCLEOTIDE SEQUENCE</scope>
    <source>
        <strain evidence="2">CGMCC 1.16012</strain>
    </source>
</reference>
<evidence type="ECO:0000313" key="3">
    <source>
        <dbReference type="Proteomes" id="UP000606730"/>
    </source>
</evidence>
<protein>
    <recommendedName>
        <fullName evidence="1">ABM domain-containing protein</fullName>
    </recommendedName>
</protein>
<sequence length="122" mass="13221">MTMQNITVVYKWTAKPGKLDALTEIYKGVTQAMKDNEPGATAVHVFVSKAENSLYVRDEFADANALGFHLSQTAAAHFPDLLEVATPGQFLFFGDVPEPLQQATTQMGLAAEFAGHAAGYDR</sequence>
<proteinExistence type="predicted"/>
<comment type="caution">
    <text evidence="2">The sequence shown here is derived from an EMBL/GenBank/DDBJ whole genome shotgun (WGS) entry which is preliminary data.</text>
</comment>
<dbReference type="SUPFAM" id="SSF54909">
    <property type="entry name" value="Dimeric alpha+beta barrel"/>
    <property type="match status" value="1"/>
</dbReference>
<name>A0A917AFI4_9RHOB</name>
<dbReference type="Pfam" id="PF03992">
    <property type="entry name" value="ABM"/>
    <property type="match status" value="1"/>
</dbReference>
<organism evidence="2 3">
    <name type="scientific">Actibacterium pelagium</name>
    <dbReference type="NCBI Taxonomy" id="2029103"/>
    <lineage>
        <taxon>Bacteria</taxon>
        <taxon>Pseudomonadati</taxon>
        <taxon>Pseudomonadota</taxon>
        <taxon>Alphaproteobacteria</taxon>
        <taxon>Rhodobacterales</taxon>
        <taxon>Roseobacteraceae</taxon>
        <taxon>Actibacterium</taxon>
    </lineage>
</organism>
<dbReference type="OrthoDB" id="9812192at2"/>
<dbReference type="Proteomes" id="UP000606730">
    <property type="component" value="Unassembled WGS sequence"/>
</dbReference>
<accession>A0A917AFI4</accession>